<evidence type="ECO:0000256" key="1">
    <source>
        <dbReference type="ARBA" id="ARBA00023015"/>
    </source>
</evidence>
<dbReference type="AlphaFoldDB" id="D8LU58"/>
<dbReference type="InterPro" id="IPR052245">
    <property type="entry name" value="Plant_Stress_Dev_TF"/>
</dbReference>
<evidence type="ECO:0000313" key="8">
    <source>
        <dbReference type="Proteomes" id="UP000002630"/>
    </source>
</evidence>
<dbReference type="GO" id="GO:0009723">
    <property type="term" value="P:response to ethylene"/>
    <property type="evidence" value="ECO:0007669"/>
    <property type="project" value="TreeGrafter"/>
</dbReference>
<dbReference type="NCBIfam" id="TIGR01557">
    <property type="entry name" value="myb_SHAQKYF"/>
    <property type="match status" value="1"/>
</dbReference>
<dbReference type="PANTHER" id="PTHR44191:SF62">
    <property type="entry name" value="OS04G0341900 PROTEIN"/>
    <property type="match status" value="1"/>
</dbReference>
<dbReference type="SMART" id="SM00717">
    <property type="entry name" value="SANT"/>
    <property type="match status" value="1"/>
</dbReference>
<feature type="domain" description="Myb-like" evidence="5">
    <location>
        <begin position="25"/>
        <end position="77"/>
    </location>
</feature>
<gene>
    <name evidence="7" type="ORF">Esi_0095_0057</name>
</gene>
<organism evidence="7 8">
    <name type="scientific">Ectocarpus siliculosus</name>
    <name type="common">Brown alga</name>
    <name type="synonym">Conferva siliculosa</name>
    <dbReference type="NCBI Taxonomy" id="2880"/>
    <lineage>
        <taxon>Eukaryota</taxon>
        <taxon>Sar</taxon>
        <taxon>Stramenopiles</taxon>
        <taxon>Ochrophyta</taxon>
        <taxon>PX clade</taxon>
        <taxon>Phaeophyceae</taxon>
        <taxon>Ectocarpales</taxon>
        <taxon>Ectocarpaceae</taxon>
        <taxon>Ectocarpus</taxon>
    </lineage>
</organism>
<accession>D8LU58</accession>
<keyword evidence="1" id="KW-0805">Transcription regulation</keyword>
<dbReference type="EMBL" id="FN649191">
    <property type="protein sequence ID" value="CBN78100.1"/>
    <property type="molecule type" value="Genomic_DNA"/>
</dbReference>
<keyword evidence="4" id="KW-0539">Nucleus</keyword>
<dbReference type="InParanoid" id="D8LU58"/>
<dbReference type="OrthoDB" id="118550at2759"/>
<dbReference type="PROSITE" id="PS51294">
    <property type="entry name" value="HTH_MYB"/>
    <property type="match status" value="1"/>
</dbReference>
<dbReference type="InterPro" id="IPR009057">
    <property type="entry name" value="Homeodomain-like_sf"/>
</dbReference>
<evidence type="ECO:0000256" key="2">
    <source>
        <dbReference type="ARBA" id="ARBA00023125"/>
    </source>
</evidence>
<dbReference type="PANTHER" id="PTHR44191">
    <property type="entry name" value="TRANSCRIPTION FACTOR KUA1"/>
    <property type="match status" value="1"/>
</dbReference>
<dbReference type="PROSITE" id="PS50090">
    <property type="entry name" value="MYB_LIKE"/>
    <property type="match status" value="1"/>
</dbReference>
<evidence type="ECO:0000259" key="5">
    <source>
        <dbReference type="PROSITE" id="PS50090"/>
    </source>
</evidence>
<evidence type="ECO:0000256" key="4">
    <source>
        <dbReference type="ARBA" id="ARBA00023242"/>
    </source>
</evidence>
<reference evidence="7 8" key="1">
    <citation type="journal article" date="2010" name="Nature">
        <title>The Ectocarpus genome and the independent evolution of multicellularity in brown algae.</title>
        <authorList>
            <person name="Cock J.M."/>
            <person name="Sterck L."/>
            <person name="Rouze P."/>
            <person name="Scornet D."/>
            <person name="Allen A.E."/>
            <person name="Amoutzias G."/>
            <person name="Anthouard V."/>
            <person name="Artiguenave F."/>
            <person name="Aury J.M."/>
            <person name="Badger J.H."/>
            <person name="Beszteri B."/>
            <person name="Billiau K."/>
            <person name="Bonnet E."/>
            <person name="Bothwell J.H."/>
            <person name="Bowler C."/>
            <person name="Boyen C."/>
            <person name="Brownlee C."/>
            <person name="Carrano C.J."/>
            <person name="Charrier B."/>
            <person name="Cho G.Y."/>
            <person name="Coelho S.M."/>
            <person name="Collen J."/>
            <person name="Corre E."/>
            <person name="Da Silva C."/>
            <person name="Delage L."/>
            <person name="Delaroque N."/>
            <person name="Dittami S.M."/>
            <person name="Doulbeau S."/>
            <person name="Elias M."/>
            <person name="Farnham G."/>
            <person name="Gachon C.M."/>
            <person name="Gschloessl B."/>
            <person name="Heesch S."/>
            <person name="Jabbari K."/>
            <person name="Jubin C."/>
            <person name="Kawai H."/>
            <person name="Kimura K."/>
            <person name="Kloareg B."/>
            <person name="Kupper F.C."/>
            <person name="Lang D."/>
            <person name="Le Bail A."/>
            <person name="Leblanc C."/>
            <person name="Lerouge P."/>
            <person name="Lohr M."/>
            <person name="Lopez P.J."/>
            <person name="Martens C."/>
            <person name="Maumus F."/>
            <person name="Michel G."/>
            <person name="Miranda-Saavedra D."/>
            <person name="Morales J."/>
            <person name="Moreau H."/>
            <person name="Motomura T."/>
            <person name="Nagasato C."/>
            <person name="Napoli C.A."/>
            <person name="Nelson D.R."/>
            <person name="Nyvall-Collen P."/>
            <person name="Peters A.F."/>
            <person name="Pommier C."/>
            <person name="Potin P."/>
            <person name="Poulain J."/>
            <person name="Quesneville H."/>
            <person name="Read B."/>
            <person name="Rensing S.A."/>
            <person name="Ritter A."/>
            <person name="Rousvoal S."/>
            <person name="Samanta M."/>
            <person name="Samson G."/>
            <person name="Schroeder D.C."/>
            <person name="Segurens B."/>
            <person name="Strittmatter M."/>
            <person name="Tonon T."/>
            <person name="Tregear J.W."/>
            <person name="Valentin K."/>
            <person name="von Dassow P."/>
            <person name="Yamagishi T."/>
            <person name="Van de Peer Y."/>
            <person name="Wincker P."/>
        </authorList>
    </citation>
    <scope>NUCLEOTIDE SEQUENCE [LARGE SCALE GENOMIC DNA]</scope>
    <source>
        <strain evidence="8">Ec32 / CCAP1310/4</strain>
    </source>
</reference>
<dbReference type="EMBL" id="FN649744">
    <property type="protein sequence ID" value="CBN78100.1"/>
    <property type="molecule type" value="Genomic_DNA"/>
</dbReference>
<name>D8LU58_ECTSI</name>
<evidence type="ECO:0000313" key="7">
    <source>
        <dbReference type="EMBL" id="CBN78100.1"/>
    </source>
</evidence>
<dbReference type="InterPro" id="IPR017930">
    <property type="entry name" value="Myb_dom"/>
</dbReference>
<dbReference type="GO" id="GO:0009739">
    <property type="term" value="P:response to gibberellin"/>
    <property type="evidence" value="ECO:0007669"/>
    <property type="project" value="TreeGrafter"/>
</dbReference>
<dbReference type="CDD" id="cd00167">
    <property type="entry name" value="SANT"/>
    <property type="match status" value="1"/>
</dbReference>
<dbReference type="InterPro" id="IPR006447">
    <property type="entry name" value="Myb_dom_plants"/>
</dbReference>
<keyword evidence="8" id="KW-1185">Reference proteome</keyword>
<dbReference type="InterPro" id="IPR001005">
    <property type="entry name" value="SANT/Myb"/>
</dbReference>
<dbReference type="GO" id="GO:0003677">
    <property type="term" value="F:DNA binding"/>
    <property type="evidence" value="ECO:0007669"/>
    <property type="project" value="UniProtKB-KW"/>
</dbReference>
<feature type="domain" description="HTH myb-type" evidence="6">
    <location>
        <begin position="25"/>
        <end position="81"/>
    </location>
</feature>
<dbReference type="Pfam" id="PF00249">
    <property type="entry name" value="Myb_DNA-binding"/>
    <property type="match status" value="1"/>
</dbReference>
<dbReference type="Gene3D" id="1.10.10.60">
    <property type="entry name" value="Homeodomain-like"/>
    <property type="match status" value="1"/>
</dbReference>
<evidence type="ECO:0000259" key="6">
    <source>
        <dbReference type="PROSITE" id="PS51294"/>
    </source>
</evidence>
<keyword evidence="3" id="KW-0804">Transcription</keyword>
<dbReference type="SUPFAM" id="SSF46689">
    <property type="entry name" value="Homeodomain-like"/>
    <property type="match status" value="1"/>
</dbReference>
<sequence>MYVCTRAYCVDIISLCVLAASRILSRNKGRWTKDEHERFLSVAGQLGKNKESWRWISQVVVTTRSPAQVRTHAQKYFRKIGQGLPFPDEGGQDTSLDPHVAAAVAAETAAGAAALGHDLDGGMFLPSGSGGASSALAPLWADASVGDADGGGFPLDSWPSELGP</sequence>
<proteinExistence type="predicted"/>
<protein>
    <submittedName>
        <fullName evidence="7">Uncharacterized protein</fullName>
    </submittedName>
</protein>
<dbReference type="GO" id="GO:0006355">
    <property type="term" value="P:regulation of DNA-templated transcription"/>
    <property type="evidence" value="ECO:0007669"/>
    <property type="project" value="UniProtKB-ARBA"/>
</dbReference>
<evidence type="ECO:0000256" key="3">
    <source>
        <dbReference type="ARBA" id="ARBA00023163"/>
    </source>
</evidence>
<dbReference type="Proteomes" id="UP000002630">
    <property type="component" value="Linkage Group LG19"/>
</dbReference>
<keyword evidence="2" id="KW-0238">DNA-binding</keyword>